<reference evidence="4" key="1">
    <citation type="submission" date="2023-10" db="EMBL/GenBank/DDBJ databases">
        <authorList>
            <person name="Chen Y."/>
            <person name="Shah S."/>
            <person name="Dougan E. K."/>
            <person name="Thang M."/>
            <person name="Chan C."/>
        </authorList>
    </citation>
    <scope>NUCLEOTIDE SEQUENCE [LARGE SCALE GENOMIC DNA]</scope>
</reference>
<proteinExistence type="predicted"/>
<evidence type="ECO:0000259" key="3">
    <source>
        <dbReference type="PROSITE" id="PS50103"/>
    </source>
</evidence>
<feature type="compositionally biased region" description="Low complexity" evidence="2">
    <location>
        <begin position="230"/>
        <end position="256"/>
    </location>
</feature>
<protein>
    <recommendedName>
        <fullName evidence="3">C3H1-type domain-containing protein</fullName>
    </recommendedName>
</protein>
<keyword evidence="1" id="KW-0862">Zinc</keyword>
<dbReference type="PROSITE" id="PS50103">
    <property type="entry name" value="ZF_C3H1"/>
    <property type="match status" value="1"/>
</dbReference>
<accession>A0ABN9TKQ0</accession>
<name>A0ABN9TKQ0_9DINO</name>
<organism evidence="4 5">
    <name type="scientific">Prorocentrum cordatum</name>
    <dbReference type="NCBI Taxonomy" id="2364126"/>
    <lineage>
        <taxon>Eukaryota</taxon>
        <taxon>Sar</taxon>
        <taxon>Alveolata</taxon>
        <taxon>Dinophyceae</taxon>
        <taxon>Prorocentrales</taxon>
        <taxon>Prorocentraceae</taxon>
        <taxon>Prorocentrum</taxon>
    </lineage>
</organism>
<evidence type="ECO:0000256" key="1">
    <source>
        <dbReference type="PROSITE-ProRule" id="PRU00723"/>
    </source>
</evidence>
<evidence type="ECO:0000313" key="5">
    <source>
        <dbReference type="Proteomes" id="UP001189429"/>
    </source>
</evidence>
<feature type="domain" description="C3H1-type" evidence="3">
    <location>
        <begin position="271"/>
        <end position="298"/>
    </location>
</feature>
<evidence type="ECO:0000256" key="2">
    <source>
        <dbReference type="SAM" id="MobiDB-lite"/>
    </source>
</evidence>
<gene>
    <name evidence="4" type="ORF">PCOR1329_LOCUS40012</name>
</gene>
<dbReference type="InterPro" id="IPR000571">
    <property type="entry name" value="Znf_CCCH"/>
</dbReference>
<feature type="region of interest" description="Disordered" evidence="2">
    <location>
        <begin position="288"/>
        <end position="312"/>
    </location>
</feature>
<feature type="region of interest" description="Disordered" evidence="2">
    <location>
        <begin position="230"/>
        <end position="265"/>
    </location>
</feature>
<comment type="caution">
    <text evidence="4">The sequence shown here is derived from an EMBL/GenBank/DDBJ whole genome shotgun (WGS) entry which is preliminary data.</text>
</comment>
<feature type="zinc finger region" description="C3H1-type" evidence="1">
    <location>
        <begin position="271"/>
        <end position="298"/>
    </location>
</feature>
<keyword evidence="1" id="KW-0863">Zinc-finger</keyword>
<sequence>MLAIAFAASLTAALRLIGDWIFFCVTRLTHSQHNHLIHALMGNGTQPDAVFQFFSHFVGSNGLIGGDMNGRARLECGRLIGEFVEIVGLTSQRGRALNGRLGWVAGHAPNGRVAVEVRRDDSRTHPKDDDYEPEAIALDPVDVVWFDYGPTPETLAAFDMDELYGYRPERWTHLQPWPQVDSAAEREHDILEAESVMADRWCGKAEEEEEEGESVDEAEALDYLDESPIAGAAASSSGGPGAGSASQPAAAKPSEACSSTAPPDTDMPACPCEVVCIRYFSKGGCKAGGRCQRCHDESHRGTPQAKSKRRQR</sequence>
<keyword evidence="5" id="KW-1185">Reference proteome</keyword>
<dbReference type="EMBL" id="CAUYUJ010014831">
    <property type="protein sequence ID" value="CAK0846542.1"/>
    <property type="molecule type" value="Genomic_DNA"/>
</dbReference>
<keyword evidence="1" id="KW-0479">Metal-binding</keyword>
<evidence type="ECO:0000313" key="4">
    <source>
        <dbReference type="EMBL" id="CAK0846542.1"/>
    </source>
</evidence>
<dbReference type="Proteomes" id="UP001189429">
    <property type="component" value="Unassembled WGS sequence"/>
</dbReference>